<dbReference type="EMBL" id="ML979135">
    <property type="protein sequence ID" value="KAF1915913.1"/>
    <property type="molecule type" value="Genomic_DNA"/>
</dbReference>
<organism evidence="1 2">
    <name type="scientific">Ampelomyces quisqualis</name>
    <name type="common">Powdery mildew agent</name>
    <dbReference type="NCBI Taxonomy" id="50730"/>
    <lineage>
        <taxon>Eukaryota</taxon>
        <taxon>Fungi</taxon>
        <taxon>Dikarya</taxon>
        <taxon>Ascomycota</taxon>
        <taxon>Pezizomycotina</taxon>
        <taxon>Dothideomycetes</taxon>
        <taxon>Pleosporomycetidae</taxon>
        <taxon>Pleosporales</taxon>
        <taxon>Pleosporineae</taxon>
        <taxon>Phaeosphaeriaceae</taxon>
        <taxon>Ampelomyces</taxon>
    </lineage>
</organism>
<dbReference type="AlphaFoldDB" id="A0A6A5QKD3"/>
<sequence>MSEPAKPLQHQLRTLQAILSATDMPNHDRSISISTSMGRTTANFNILSSATLFITMTVPTQDKANNRTKYRPIERADGVVVLKHPYRPATSPAPSTPKFEKYLPTFVVSARITPRKEAAVLAKREEDFAHIGRNLLGFQSDGYGDLVDAGRGGHNDCSGQIQGLADFMIGLRQIQDGRQSAPMQRFLSEVGPWDSIRLSEI</sequence>
<reference evidence="1" key="1">
    <citation type="journal article" date="2020" name="Stud. Mycol.">
        <title>101 Dothideomycetes genomes: a test case for predicting lifestyles and emergence of pathogens.</title>
        <authorList>
            <person name="Haridas S."/>
            <person name="Albert R."/>
            <person name="Binder M."/>
            <person name="Bloem J."/>
            <person name="Labutti K."/>
            <person name="Salamov A."/>
            <person name="Andreopoulos B."/>
            <person name="Baker S."/>
            <person name="Barry K."/>
            <person name="Bills G."/>
            <person name="Bluhm B."/>
            <person name="Cannon C."/>
            <person name="Castanera R."/>
            <person name="Culley D."/>
            <person name="Daum C."/>
            <person name="Ezra D."/>
            <person name="Gonzalez J."/>
            <person name="Henrissat B."/>
            <person name="Kuo A."/>
            <person name="Liang C."/>
            <person name="Lipzen A."/>
            <person name="Lutzoni F."/>
            <person name="Magnuson J."/>
            <person name="Mondo S."/>
            <person name="Nolan M."/>
            <person name="Ohm R."/>
            <person name="Pangilinan J."/>
            <person name="Park H.-J."/>
            <person name="Ramirez L."/>
            <person name="Alfaro M."/>
            <person name="Sun H."/>
            <person name="Tritt A."/>
            <person name="Yoshinaga Y."/>
            <person name="Zwiers L.-H."/>
            <person name="Turgeon B."/>
            <person name="Goodwin S."/>
            <person name="Spatafora J."/>
            <person name="Crous P."/>
            <person name="Grigoriev I."/>
        </authorList>
    </citation>
    <scope>NUCLEOTIDE SEQUENCE</scope>
    <source>
        <strain evidence="1">HMLAC05119</strain>
    </source>
</reference>
<dbReference type="OrthoDB" id="3692283at2759"/>
<accession>A0A6A5QKD3</accession>
<evidence type="ECO:0000313" key="2">
    <source>
        <dbReference type="Proteomes" id="UP000800096"/>
    </source>
</evidence>
<protein>
    <submittedName>
        <fullName evidence="1">Uncharacterized protein</fullName>
    </submittedName>
</protein>
<evidence type="ECO:0000313" key="1">
    <source>
        <dbReference type="EMBL" id="KAF1915913.1"/>
    </source>
</evidence>
<gene>
    <name evidence="1" type="ORF">BDU57DRAFT_515708</name>
</gene>
<keyword evidence="2" id="KW-1185">Reference proteome</keyword>
<proteinExistence type="predicted"/>
<name>A0A6A5QKD3_AMPQU</name>
<dbReference type="Proteomes" id="UP000800096">
    <property type="component" value="Unassembled WGS sequence"/>
</dbReference>